<evidence type="ECO:0000313" key="2">
    <source>
        <dbReference type="WBParaSite" id="ES5_v2.g22726.t1"/>
    </source>
</evidence>
<protein>
    <submittedName>
        <fullName evidence="2">PDZ domain-containing protein</fullName>
    </submittedName>
</protein>
<reference evidence="2" key="1">
    <citation type="submission" date="2022-11" db="UniProtKB">
        <authorList>
            <consortium name="WormBaseParasite"/>
        </authorList>
    </citation>
    <scope>IDENTIFICATION</scope>
</reference>
<accession>A0AC34FZD3</accession>
<sequence>MDTVITAIKPGGAADRDGKLRIGDIILSINGQPCRGQTLNQISSHLTNPKIEAFVVLQRKTPSSLDTTLNGNISQLPYGDTSIDGVHDIVELTRDENHSLGLSIVGGIDHCSHPFGVNNPGIFVSKIATNSPAALCGKLRIGDRILSVNKETVEKATHGDAIKALKNSGKHLVLTIRHEPQPKGLQEVHFTRRLNQPIGLNICGGIHSPPANMNDLTDEGIFIEKIEKDSVADESGKLRVGMRILEINDDSLLGCKQIEAANLFRKAEGTIRLLVCDGFNTTEESVKINDDSLLGCKQIEAANLFRKAEGTIRLLVCDGFNVTSADESNNIPANTINDSQSFTFSKTTPESRYVNINGSNNSPPIFTTPQKTSIPPKVSQILKESSPTLFNGNNNFNELPIASSSPIPVTSHTINNNGLNGYHRYSNNNNNSVPSSPATTFASITNNNRPGGPPPVAPKPKPKVIPIESPESPENLNFSLKLRRFESEIASHNPPTASSTNNGTRSILSTSALPSATTTTAPSPINSSTPTPSIITPTIINGSSSTSMNNGNGNIETNKTSTTNLPQVIRTKNAETRLAAASPTSSNPSPSPAPIISGGEPLNAVEQHDLEIKKRAEWRQARLASLDAETQRADQLMKQLSA</sequence>
<proteinExistence type="predicted"/>
<organism evidence="1 2">
    <name type="scientific">Panagrolaimus sp. ES5</name>
    <dbReference type="NCBI Taxonomy" id="591445"/>
    <lineage>
        <taxon>Eukaryota</taxon>
        <taxon>Metazoa</taxon>
        <taxon>Ecdysozoa</taxon>
        <taxon>Nematoda</taxon>
        <taxon>Chromadorea</taxon>
        <taxon>Rhabditida</taxon>
        <taxon>Tylenchina</taxon>
        <taxon>Panagrolaimomorpha</taxon>
        <taxon>Panagrolaimoidea</taxon>
        <taxon>Panagrolaimidae</taxon>
        <taxon>Panagrolaimus</taxon>
    </lineage>
</organism>
<dbReference type="Proteomes" id="UP000887579">
    <property type="component" value="Unplaced"/>
</dbReference>
<evidence type="ECO:0000313" key="1">
    <source>
        <dbReference type="Proteomes" id="UP000887579"/>
    </source>
</evidence>
<dbReference type="WBParaSite" id="ES5_v2.g22726.t1">
    <property type="protein sequence ID" value="ES5_v2.g22726.t1"/>
    <property type="gene ID" value="ES5_v2.g22726"/>
</dbReference>
<name>A0AC34FZD3_9BILA</name>